<feature type="transmembrane region" description="Helical" evidence="1">
    <location>
        <begin position="291"/>
        <end position="312"/>
    </location>
</feature>
<name>A0AA88YQR2_PINIB</name>
<feature type="transmembrane region" description="Helical" evidence="1">
    <location>
        <begin position="140"/>
        <end position="161"/>
    </location>
</feature>
<feature type="transmembrane region" description="Helical" evidence="1">
    <location>
        <begin position="53"/>
        <end position="73"/>
    </location>
</feature>
<comment type="caution">
    <text evidence="2">The sequence shown here is derived from an EMBL/GenBank/DDBJ whole genome shotgun (WGS) entry which is preliminary data.</text>
</comment>
<dbReference type="InterPro" id="IPR036259">
    <property type="entry name" value="MFS_trans_sf"/>
</dbReference>
<feature type="transmembrane region" description="Helical" evidence="1">
    <location>
        <begin position="351"/>
        <end position="370"/>
    </location>
</feature>
<keyword evidence="1" id="KW-0472">Membrane</keyword>
<proteinExistence type="predicted"/>
<gene>
    <name evidence="2" type="ORF">FSP39_011222</name>
</gene>
<evidence type="ECO:0000313" key="3">
    <source>
        <dbReference type="Proteomes" id="UP001186944"/>
    </source>
</evidence>
<keyword evidence="3" id="KW-1185">Reference proteome</keyword>
<dbReference type="Gene3D" id="1.20.1250.20">
    <property type="entry name" value="MFS general substrate transporter like domains"/>
    <property type="match status" value="1"/>
</dbReference>
<evidence type="ECO:0000256" key="1">
    <source>
        <dbReference type="SAM" id="Phobius"/>
    </source>
</evidence>
<reference evidence="2" key="1">
    <citation type="submission" date="2019-08" db="EMBL/GenBank/DDBJ databases">
        <title>The improved chromosome-level genome for the pearl oyster Pinctada fucata martensii using PacBio sequencing and Hi-C.</title>
        <authorList>
            <person name="Zheng Z."/>
        </authorList>
    </citation>
    <scope>NUCLEOTIDE SEQUENCE</scope>
    <source>
        <strain evidence="2">ZZ-2019</strain>
        <tissue evidence="2">Adductor muscle</tissue>
    </source>
</reference>
<dbReference type="Pfam" id="PF07690">
    <property type="entry name" value="MFS_1"/>
    <property type="match status" value="1"/>
</dbReference>
<organism evidence="2 3">
    <name type="scientific">Pinctada imbricata</name>
    <name type="common">Atlantic pearl-oyster</name>
    <name type="synonym">Pinctada martensii</name>
    <dbReference type="NCBI Taxonomy" id="66713"/>
    <lineage>
        <taxon>Eukaryota</taxon>
        <taxon>Metazoa</taxon>
        <taxon>Spiralia</taxon>
        <taxon>Lophotrochozoa</taxon>
        <taxon>Mollusca</taxon>
        <taxon>Bivalvia</taxon>
        <taxon>Autobranchia</taxon>
        <taxon>Pteriomorphia</taxon>
        <taxon>Pterioida</taxon>
        <taxon>Pterioidea</taxon>
        <taxon>Pteriidae</taxon>
        <taxon>Pinctada</taxon>
    </lineage>
</organism>
<dbReference type="SUPFAM" id="SSF103473">
    <property type="entry name" value="MFS general substrate transporter"/>
    <property type="match status" value="1"/>
</dbReference>
<feature type="transmembrane region" description="Helical" evidence="1">
    <location>
        <begin position="318"/>
        <end position="339"/>
    </location>
</feature>
<keyword evidence="1" id="KW-1133">Transmembrane helix</keyword>
<feature type="transmembrane region" description="Helical" evidence="1">
    <location>
        <begin position="167"/>
        <end position="188"/>
    </location>
</feature>
<feature type="transmembrane region" description="Helical" evidence="1">
    <location>
        <begin position="105"/>
        <end position="128"/>
    </location>
</feature>
<feature type="transmembrane region" description="Helical" evidence="1">
    <location>
        <begin position="12"/>
        <end position="41"/>
    </location>
</feature>
<dbReference type="PANTHER" id="PTHR11360">
    <property type="entry name" value="MONOCARBOXYLATE TRANSPORTER"/>
    <property type="match status" value="1"/>
</dbReference>
<keyword evidence="1" id="KW-0812">Transmembrane</keyword>
<dbReference type="AlphaFoldDB" id="A0AA88YQR2"/>
<accession>A0AA88YQR2</accession>
<dbReference type="Proteomes" id="UP001186944">
    <property type="component" value="Unassembled WGS sequence"/>
</dbReference>
<protein>
    <submittedName>
        <fullName evidence="2">Uncharacterized protein</fullName>
    </submittedName>
</protein>
<dbReference type="InterPro" id="IPR011701">
    <property type="entry name" value="MFS"/>
</dbReference>
<dbReference type="EMBL" id="VSWD01000004">
    <property type="protein sequence ID" value="KAK3104832.1"/>
    <property type="molecule type" value="Genomic_DNA"/>
</dbReference>
<dbReference type="InterPro" id="IPR050327">
    <property type="entry name" value="Proton-linked_MCT"/>
</dbReference>
<dbReference type="GO" id="GO:0008028">
    <property type="term" value="F:monocarboxylic acid transmembrane transporter activity"/>
    <property type="evidence" value="ECO:0007669"/>
    <property type="project" value="TreeGrafter"/>
</dbReference>
<sequence>MTLLNNTDKGWSWIVMIASFGTHVIHGFFLNGMGVIQVALLEEYEDAVWKTSLTTSLFVGFLDLLGPLAGVAIKQWSCRVTLVLRSILMTAGLVISAFLNDLDYTIVSIGVISGIGAGLSGTTSEVVIGFNFVKYRNLACGLAVSGIGIGALIFTPLMQLAKDTFGYTGLCFMCGALTLQQAVFGTLTRPSYLEHKSKDTKEKEGIIKKALSDFLQSFRLLKQLPFACQCSSMTAFTFGLQMMHVHFTSLILEQGTSKNAAAFYVSISGACNAASRIVVGIAANSDNMNELLLYSGCIGILGTAALFIPLYINYVAGQIAFAVILGIYSGCCYPLLNIIVVKLVGIENLALAYGVELFAGGAGGLLGPIISGMC</sequence>
<evidence type="ECO:0000313" key="2">
    <source>
        <dbReference type="EMBL" id="KAK3104832.1"/>
    </source>
</evidence>
<dbReference type="PANTHER" id="PTHR11360:SF284">
    <property type="entry name" value="EG:103B4.3 PROTEIN-RELATED"/>
    <property type="match status" value="1"/>
</dbReference>
<feature type="transmembrane region" description="Helical" evidence="1">
    <location>
        <begin position="80"/>
        <end position="99"/>
    </location>
</feature>